<dbReference type="CDD" id="cd08645">
    <property type="entry name" value="FMT_core_GART"/>
    <property type="match status" value="1"/>
</dbReference>
<keyword evidence="2 6" id="KW-0808">Transferase</keyword>
<dbReference type="AlphaFoldDB" id="A0A4R2NRX3"/>
<comment type="similarity">
    <text evidence="4 6">Belongs to the GART family.</text>
</comment>
<comment type="catalytic activity">
    <reaction evidence="5 6">
        <text>N(1)-(5-phospho-beta-D-ribosyl)glycinamide + (6R)-10-formyltetrahydrofolate = N(2)-formyl-N(1)-(5-phospho-beta-D-ribosyl)glycinamide + (6S)-5,6,7,8-tetrahydrofolate + H(+)</text>
        <dbReference type="Rhea" id="RHEA:15053"/>
        <dbReference type="ChEBI" id="CHEBI:15378"/>
        <dbReference type="ChEBI" id="CHEBI:57453"/>
        <dbReference type="ChEBI" id="CHEBI:143788"/>
        <dbReference type="ChEBI" id="CHEBI:147286"/>
        <dbReference type="ChEBI" id="CHEBI:195366"/>
        <dbReference type="EC" id="2.1.2.2"/>
    </reaction>
</comment>
<evidence type="ECO:0000256" key="2">
    <source>
        <dbReference type="ARBA" id="ARBA00022679"/>
    </source>
</evidence>
<dbReference type="PANTHER" id="PTHR43369">
    <property type="entry name" value="PHOSPHORIBOSYLGLYCINAMIDE FORMYLTRANSFERASE"/>
    <property type="match status" value="1"/>
</dbReference>
<reference evidence="8 9" key="1">
    <citation type="submission" date="2019-03" db="EMBL/GenBank/DDBJ databases">
        <title>Genomic Encyclopedia of Type Strains, Phase IV (KMG-IV): sequencing the most valuable type-strain genomes for metagenomic binning, comparative biology and taxonomic classification.</title>
        <authorList>
            <person name="Goeker M."/>
        </authorList>
    </citation>
    <scope>NUCLEOTIDE SEQUENCE [LARGE SCALE GENOMIC DNA]</scope>
    <source>
        <strain evidence="8 9">DSM 19377</strain>
    </source>
</reference>
<evidence type="ECO:0000256" key="4">
    <source>
        <dbReference type="ARBA" id="ARBA00038440"/>
    </source>
</evidence>
<sequence length="193" mass="20873">MRKLAIFASGNGSNFQALADSVQKGTLDAEIVLLVCDKKDAFVIQRAKEAGIPAFSCSPKEYENKAAYEQAILDQLHIADAEMIILAGYMRLIGPTLLSAYRGRIINIHPSLLPAFPGLNAIEQAYEKGVKVTGVTIHYVDEGVDTGPIIAQEALQIEGSEAIETLTARVHRVEHALYPKTIAALLKKSEGVT</sequence>
<dbReference type="Pfam" id="PF00551">
    <property type="entry name" value="Formyl_trans_N"/>
    <property type="match status" value="1"/>
</dbReference>
<dbReference type="InterPro" id="IPR002376">
    <property type="entry name" value="Formyl_transf_N"/>
</dbReference>
<evidence type="ECO:0000313" key="9">
    <source>
        <dbReference type="Proteomes" id="UP000295416"/>
    </source>
</evidence>
<dbReference type="SUPFAM" id="SSF53328">
    <property type="entry name" value="Formyltransferase"/>
    <property type="match status" value="1"/>
</dbReference>
<dbReference type="OrthoDB" id="9806170at2"/>
<dbReference type="InterPro" id="IPR001555">
    <property type="entry name" value="GART_AS"/>
</dbReference>
<dbReference type="PROSITE" id="PS00373">
    <property type="entry name" value="GART"/>
    <property type="match status" value="1"/>
</dbReference>
<dbReference type="GO" id="GO:0005829">
    <property type="term" value="C:cytosol"/>
    <property type="evidence" value="ECO:0007669"/>
    <property type="project" value="TreeGrafter"/>
</dbReference>
<dbReference type="HAMAP" id="MF_01930">
    <property type="entry name" value="PurN"/>
    <property type="match status" value="1"/>
</dbReference>
<comment type="caution">
    <text evidence="8">The sequence shown here is derived from an EMBL/GenBank/DDBJ whole genome shotgun (WGS) entry which is preliminary data.</text>
</comment>
<dbReference type="EMBL" id="SLXK01000027">
    <property type="protein sequence ID" value="TCP24105.1"/>
    <property type="molecule type" value="Genomic_DNA"/>
</dbReference>
<dbReference type="InterPro" id="IPR004607">
    <property type="entry name" value="GART"/>
</dbReference>
<evidence type="ECO:0000313" key="8">
    <source>
        <dbReference type="EMBL" id="TCP24105.1"/>
    </source>
</evidence>
<proteinExistence type="inferred from homology"/>
<dbReference type="EC" id="2.1.2.2" evidence="6"/>
<feature type="domain" description="Formyl transferase N-terminal" evidence="7">
    <location>
        <begin position="3"/>
        <end position="182"/>
    </location>
</feature>
<evidence type="ECO:0000256" key="3">
    <source>
        <dbReference type="ARBA" id="ARBA00022755"/>
    </source>
</evidence>
<comment type="pathway">
    <text evidence="1 6">Purine metabolism; IMP biosynthesis via de novo pathway; N(2)-formyl-N(1)-(5-phospho-D-ribosyl)glycinamide from N(1)-(5-phospho-D-ribosyl)glycinamide (10-formyl THF route): step 1/1.</text>
</comment>
<feature type="binding site" evidence="6">
    <location>
        <begin position="90"/>
        <end position="93"/>
    </location>
    <ligand>
        <name>(6R)-10-formyltetrahydrofolate</name>
        <dbReference type="ChEBI" id="CHEBI:195366"/>
    </ligand>
</feature>
<dbReference type="GO" id="GO:0004644">
    <property type="term" value="F:phosphoribosylglycinamide formyltransferase activity"/>
    <property type="evidence" value="ECO:0007669"/>
    <property type="project" value="UniProtKB-UniRule"/>
</dbReference>
<dbReference type="Proteomes" id="UP000295416">
    <property type="component" value="Unassembled WGS sequence"/>
</dbReference>
<dbReference type="FunFam" id="3.40.50.170:FF:000007">
    <property type="entry name" value="Phosphoribosylglycinamide formyltransferase"/>
    <property type="match status" value="1"/>
</dbReference>
<evidence type="ECO:0000259" key="7">
    <source>
        <dbReference type="Pfam" id="PF00551"/>
    </source>
</evidence>
<dbReference type="PANTHER" id="PTHR43369:SF2">
    <property type="entry name" value="PHOSPHORIBOSYLGLYCINAMIDE FORMYLTRANSFERASE"/>
    <property type="match status" value="1"/>
</dbReference>
<feature type="binding site" evidence="6">
    <location>
        <position position="107"/>
    </location>
    <ligand>
        <name>(6R)-10-formyltetrahydrofolate</name>
        <dbReference type="ChEBI" id="CHEBI:195366"/>
    </ligand>
</feature>
<dbReference type="UniPathway" id="UPA00074">
    <property type="reaction ID" value="UER00126"/>
</dbReference>
<gene>
    <name evidence="6" type="primary">purN</name>
    <name evidence="8" type="ORF">EV207_12729</name>
</gene>
<accession>A0A4R2NRX3</accession>
<evidence type="ECO:0000256" key="6">
    <source>
        <dbReference type="HAMAP-Rule" id="MF_01930"/>
    </source>
</evidence>
<dbReference type="RefSeq" id="WP_132747158.1">
    <property type="nucleotide sequence ID" value="NZ_SLXK01000027.1"/>
</dbReference>
<dbReference type="NCBIfam" id="TIGR00639">
    <property type="entry name" value="PurN"/>
    <property type="match status" value="1"/>
</dbReference>
<dbReference type="InterPro" id="IPR036477">
    <property type="entry name" value="Formyl_transf_N_sf"/>
</dbReference>
<dbReference type="GO" id="GO:0006189">
    <property type="term" value="P:'de novo' IMP biosynthetic process"/>
    <property type="evidence" value="ECO:0007669"/>
    <property type="project" value="UniProtKB-UniRule"/>
</dbReference>
<feature type="active site" description="Proton donor" evidence="6">
    <location>
        <position position="109"/>
    </location>
</feature>
<name>A0A4R2NRX3_9BACL</name>
<feature type="site" description="Raises pKa of active site His" evidence="6">
    <location>
        <position position="145"/>
    </location>
</feature>
<protein>
    <recommendedName>
        <fullName evidence="6">Phosphoribosylglycinamide formyltransferase</fullName>
        <ecNumber evidence="6">2.1.2.2</ecNumber>
    </recommendedName>
    <alternativeName>
        <fullName evidence="6">5'-phosphoribosylglycinamide transformylase</fullName>
    </alternativeName>
    <alternativeName>
        <fullName evidence="6">GAR transformylase</fullName>
        <shortName evidence="6">GART</shortName>
    </alternativeName>
</protein>
<evidence type="ECO:0000256" key="5">
    <source>
        <dbReference type="ARBA" id="ARBA00047664"/>
    </source>
</evidence>
<keyword evidence="3 6" id="KW-0658">Purine biosynthesis</keyword>
<evidence type="ECO:0000256" key="1">
    <source>
        <dbReference type="ARBA" id="ARBA00005054"/>
    </source>
</evidence>
<feature type="binding site" evidence="6">
    <location>
        <begin position="12"/>
        <end position="14"/>
    </location>
    <ligand>
        <name>N(1)-(5-phospho-beta-D-ribosyl)glycinamide</name>
        <dbReference type="ChEBI" id="CHEBI:143788"/>
    </ligand>
</feature>
<comment type="function">
    <text evidence="6">Catalyzes the transfer of a formyl group from 10-formyltetrahydrofolate to 5-phospho-ribosyl-glycinamide (GAR), producing 5-phospho-ribosyl-N-formylglycinamide (FGAR) and tetrahydrofolate.</text>
</comment>
<dbReference type="Gene3D" id="3.40.50.170">
    <property type="entry name" value="Formyl transferase, N-terminal domain"/>
    <property type="match status" value="1"/>
</dbReference>
<organism evidence="8 9">
    <name type="scientific">Scopulibacillus darangshiensis</name>
    <dbReference type="NCBI Taxonomy" id="442528"/>
    <lineage>
        <taxon>Bacteria</taxon>
        <taxon>Bacillati</taxon>
        <taxon>Bacillota</taxon>
        <taxon>Bacilli</taxon>
        <taxon>Bacillales</taxon>
        <taxon>Sporolactobacillaceae</taxon>
        <taxon>Scopulibacillus</taxon>
    </lineage>
</organism>
<keyword evidence="9" id="KW-1185">Reference proteome</keyword>
<feature type="binding site" evidence="6">
    <location>
        <position position="65"/>
    </location>
    <ligand>
        <name>(6R)-10-formyltetrahydrofolate</name>
        <dbReference type="ChEBI" id="CHEBI:195366"/>
    </ligand>
</feature>